<dbReference type="PANTHER" id="PTHR34385">
    <property type="entry name" value="D-ALANYL-D-ALANINE CARBOXYPEPTIDASE"/>
    <property type="match status" value="1"/>
</dbReference>
<feature type="region of interest" description="Disordered" evidence="1">
    <location>
        <begin position="328"/>
        <end position="373"/>
    </location>
</feature>
<dbReference type="EMBL" id="OU342829">
    <property type="protein sequence ID" value="CAG7580904.1"/>
    <property type="molecule type" value="Genomic_DNA"/>
</dbReference>
<dbReference type="CDD" id="cd14814">
    <property type="entry name" value="Peptidase_M15"/>
    <property type="match status" value="1"/>
</dbReference>
<feature type="region of interest" description="Disordered" evidence="1">
    <location>
        <begin position="810"/>
        <end position="842"/>
    </location>
</feature>
<gene>
    <name evidence="3" type="ORF">SLAVMIC_00596</name>
</gene>
<protein>
    <submittedName>
        <fullName evidence="3">Putative hydrolase</fullName>
    </submittedName>
</protein>
<feature type="compositionally biased region" description="Polar residues" evidence="1">
    <location>
        <begin position="819"/>
        <end position="836"/>
    </location>
</feature>
<dbReference type="Gene3D" id="3.30.1380.10">
    <property type="match status" value="1"/>
</dbReference>
<dbReference type="GO" id="GO:0008233">
    <property type="term" value="F:peptidase activity"/>
    <property type="evidence" value="ECO:0007669"/>
    <property type="project" value="InterPro"/>
</dbReference>
<name>A0A8D9CEH1_9VIRU</name>
<feature type="region of interest" description="Disordered" evidence="1">
    <location>
        <begin position="1326"/>
        <end position="1353"/>
    </location>
</feature>
<sequence length="1552" mass="176590">MASATVDLSKISFSNANEINDFFKQFDSGGFIPWFNSHRQNFIKKGRPLNAIKDERNWQKFWNLIPVTYGKNSINLAEFLTVNNIVCIETGSAFVPKTERVGTSGHPGIAYAFDKVKGIKGSYNTLSGNISAFELFNNDDYINAHGNKTLSKLLKNTTDTRWDGEAFPVGFSGNGSKEVAKDGKTNGFIVEADFMKFRGRGFIQSTGRSKYDKLVTYVKNYKGENKILNKYKSKWSGKTNRKVLTQSSNRDWDKLFQDTDLVLASFAVNQFHESRSDLYYINISSDRSINDDTFNAGWRTNGSRSYGQDVQNIVNTQLSDLAIIPETADSSVTGNGEPGEPFDSGGGSQSPDGNNTQNTDFEDNKNDNGYPNDLPKVEGLTNFFRPDIKIEPIKFDLPADEERKKEVASTVGYQPFVWYLSYQLKFIKSLILSSKGLLPTIKLVFTDTLNLMTDDGFPLDDSKIKVFLNSRTPSLRPIFMEFKIVNFSRGINNTFTIEGVCNVNKFFLREFEAYTEMTSFECLQEFARKSQLGFNSNVGESDDRMNWINPGKRGLEFVKDVVATSYRSDESFIWCYVDYYYNLNYIDVEEALKIDITDQSQVKNSGLEAINQVTNNKEEVSKLWLSNDPSMDQTNQYFDEWKIVNNSTSISLQNGYLNKAKFYDINNKDYLIFDIDSITSEGDKSIIMKGSPQDMEFFENHVRPTYVGRIDTDNMHENYNYSIVQNEQNIKDLQKIGVVIKLNQPNYNLYRYQKIKVVFSGAVSTPSASQINNRLSGEWLIIDIEHISVDGDFKQKVTLIRRELDLSTEELAKEKQTDPSETNQNTEGTETDNTNPVVDEDGEVVEDDDAVVVAGDEITEFSYDLKFKNSGEIDEFFNQYSSNGFIGWFNREFQNDPDFTANPLTVVGDSPDGLGNNTSALSGESGEIQQPINKNNWSKVWNSAIDLIYNDKREGDNTIAKEDFNVIEYIALNTMIYYLAGYQFKPKTDNREIIDLFASNNTLTDNLTAYDSYNDDSYVNINKSKPFAKQLQYTMDDRWQGDIFPLGFSGDNYSGGFLDLSPFIQNGDTFEVKYNDVTETYTAEYIPSGTFSFTIVDNRELDYGALVDKINDVSQFDVNAFISNSGFKREVEWSDIYDEYKSVAISSNTLKGAVIKRNNNNFVGTDGDITKKETSKSNNEFITNTDFFKFRERGLLKFRGRHDYGTTIKYIQNYDGNNSVIKSYRDRWKSLTQIVTVMNISTDLDWKNLTDNTDLVIPTVGMGNVMWDLKNVHIIPTEGRNEQQIFKAIENVGKLVEATLEDPADNFVDRYVKMVRKQVTYLNSKELRPANPPVTNEQLEKTQPDPQTNVEKNPKALVGVSGDISRYKDGGKFDSWRYGKKIGTENTVIYRGVLVATKIAPYLESMLKAGKDAGIAYSVNSAFRTNEDQFINGKRKSGQNRLYDLWQHKDKKKHYTYKGHKPKSPSISTTGNLAAFPGRSNHQNGRAVDLSPTKTGTAGYKWMVENAWKYGFVRTVKKERWHWEYRPGSRMFDFVPQDHSTWDSLPQQAGLA</sequence>
<organism evidence="3">
    <name type="scientific">uncultured marine phage</name>
    <dbReference type="NCBI Taxonomy" id="707152"/>
    <lineage>
        <taxon>Viruses</taxon>
        <taxon>environmental samples</taxon>
    </lineage>
</organism>
<reference evidence="3" key="1">
    <citation type="submission" date="2021-06" db="EMBL/GenBank/DDBJ databases">
        <authorList>
            <person name="Gannon L."/>
            <person name="Redgwell R T."/>
            <person name="Michniewski S."/>
            <person name="Harrison D C."/>
            <person name="Millard A."/>
        </authorList>
    </citation>
    <scope>NUCLEOTIDE SEQUENCE</scope>
</reference>
<dbReference type="GO" id="GO:0006508">
    <property type="term" value="P:proteolysis"/>
    <property type="evidence" value="ECO:0007669"/>
    <property type="project" value="InterPro"/>
</dbReference>
<evidence type="ECO:0000313" key="3">
    <source>
        <dbReference type="EMBL" id="CAG7580904.1"/>
    </source>
</evidence>
<evidence type="ECO:0000259" key="2">
    <source>
        <dbReference type="Pfam" id="PF02557"/>
    </source>
</evidence>
<accession>A0A8D9CEH1</accession>
<dbReference type="PANTHER" id="PTHR34385:SF1">
    <property type="entry name" value="PEPTIDOGLYCAN L-ALANYL-D-GLUTAMATE ENDOPEPTIDASE CWLK"/>
    <property type="match status" value="1"/>
</dbReference>
<dbReference type="InterPro" id="IPR052179">
    <property type="entry name" value="DD-CPase-like"/>
</dbReference>
<evidence type="ECO:0000256" key="1">
    <source>
        <dbReference type="SAM" id="MobiDB-lite"/>
    </source>
</evidence>
<dbReference type="InterPro" id="IPR009045">
    <property type="entry name" value="Zn_M74/Hedgehog-like"/>
</dbReference>
<feature type="compositionally biased region" description="Polar residues" evidence="1">
    <location>
        <begin position="349"/>
        <end position="359"/>
    </location>
</feature>
<dbReference type="Pfam" id="PF02557">
    <property type="entry name" value="VanY"/>
    <property type="match status" value="1"/>
</dbReference>
<dbReference type="InterPro" id="IPR003709">
    <property type="entry name" value="VanY-like_core_dom"/>
</dbReference>
<dbReference type="SUPFAM" id="SSF55166">
    <property type="entry name" value="Hedgehog/DD-peptidase"/>
    <property type="match status" value="1"/>
</dbReference>
<proteinExistence type="predicted"/>
<keyword evidence="3" id="KW-0378">Hydrolase</keyword>
<feature type="domain" description="D-alanyl-D-alanine carboxypeptidase-like core" evidence="2">
    <location>
        <begin position="1395"/>
        <end position="1527"/>
    </location>
</feature>